<evidence type="ECO:0000313" key="1">
    <source>
        <dbReference type="Proteomes" id="UP000887579"/>
    </source>
</evidence>
<name>A0AC34GWG7_9BILA</name>
<accession>A0AC34GWG7</accession>
<dbReference type="Proteomes" id="UP000887579">
    <property type="component" value="Unplaced"/>
</dbReference>
<proteinExistence type="predicted"/>
<protein>
    <submittedName>
        <fullName evidence="2">Uncharacterized protein</fullName>
    </submittedName>
</protein>
<reference evidence="2" key="1">
    <citation type="submission" date="2022-11" db="UniProtKB">
        <authorList>
            <consortium name="WormBaseParasite"/>
        </authorList>
    </citation>
    <scope>IDENTIFICATION</scope>
</reference>
<organism evidence="1 2">
    <name type="scientific">Panagrolaimus sp. ES5</name>
    <dbReference type="NCBI Taxonomy" id="591445"/>
    <lineage>
        <taxon>Eukaryota</taxon>
        <taxon>Metazoa</taxon>
        <taxon>Ecdysozoa</taxon>
        <taxon>Nematoda</taxon>
        <taxon>Chromadorea</taxon>
        <taxon>Rhabditida</taxon>
        <taxon>Tylenchina</taxon>
        <taxon>Panagrolaimomorpha</taxon>
        <taxon>Panagrolaimoidea</taxon>
        <taxon>Panagrolaimidae</taxon>
        <taxon>Panagrolaimus</taxon>
    </lineage>
</organism>
<sequence length="91" mass="10472">MQFKASQRLRNPNEENLNVKERNNVASTSLVQPNEALKVDIFQPHECDLRQKANPSSVAQSSRPQGILQQQQSDQRDIVDNQRTTVCFFIF</sequence>
<dbReference type="WBParaSite" id="ES5_v2.g9155.t1">
    <property type="protein sequence ID" value="ES5_v2.g9155.t1"/>
    <property type="gene ID" value="ES5_v2.g9155"/>
</dbReference>
<evidence type="ECO:0000313" key="2">
    <source>
        <dbReference type="WBParaSite" id="ES5_v2.g9155.t1"/>
    </source>
</evidence>